<sequence>MPYLPPFIAPTRYTDAAAALAQVQAIYESSLAHLREAMQRFVAGDSLPGHVRACYPFVRVHTDTVARHGSPENARLSYGFVAGPGRFETTLTRPDLYGDYYLEQFSLLLQNHHVELEVGTSTQPIPVHFSFAEHDHIEGSLSAERRLLMRDAFDLPDLAAMDDGIANGTWEPRPGEPQPLALFTAPRVDYSLHRLRHYTGTAPEWFQNFVLFTNYQFYIDEFVRLGREAMADPASEYVAFVEPGNVVTRRAGLPAQPGDALGVAPPRLPQMPAYHLMRADRSGITMVNIGVGPANAKNITDHIAVLRPHAWIMLGHCAGLRNSQQLGDYVLAHAYVREDHVLDEELPLWVPIPALAEIQVALEQAVEDVTQMRGADLKRIMRTGTVASTDNRNWELLPHNEPQRRFSQSRAVALDMESATIAANGFRFRVPYGTLLCVSDKPLHGEIKLPGMANHFYRERVDQHLRIGMRAIEILRCEGVDRLHSRKLRSFAEVAFQ</sequence>
<comment type="similarity">
    <text evidence="1">Belongs to the AMP nucleosidase family.</text>
</comment>
<evidence type="ECO:0000313" key="5">
    <source>
        <dbReference type="Proteomes" id="UP001139447"/>
    </source>
</evidence>
<evidence type="ECO:0000259" key="3">
    <source>
        <dbReference type="Pfam" id="PF10423"/>
    </source>
</evidence>
<keyword evidence="1 4" id="KW-0378">Hydrolase</keyword>
<name>A0A9X2ANH1_9BURK</name>
<feature type="domain" description="AMP nucleoside phosphorylase N-terminal" evidence="3">
    <location>
        <begin position="18"/>
        <end position="177"/>
    </location>
</feature>
<dbReference type="EC" id="3.2.2.4" evidence="1"/>
<dbReference type="EMBL" id="JALGBI010000002">
    <property type="protein sequence ID" value="MCJ0764823.1"/>
    <property type="molecule type" value="Genomic_DNA"/>
</dbReference>
<gene>
    <name evidence="1" type="primary">amn</name>
    <name evidence="4" type="ORF">MMF98_16520</name>
</gene>
<protein>
    <recommendedName>
        <fullName evidence="1">AMP nucleosidase</fullName>
        <ecNumber evidence="1">3.2.2.4</ecNumber>
    </recommendedName>
</protein>
<proteinExistence type="inferred from homology"/>
<comment type="function">
    <text evidence="1">Catalyzes the hydrolysis of the N-glycosidic bond of AMP to form adenine and ribose 5-phosphate. Involved in regulation of AMP concentrations.</text>
</comment>
<dbReference type="InterPro" id="IPR000845">
    <property type="entry name" value="Nucleoside_phosphorylase_d"/>
</dbReference>
<dbReference type="Gene3D" id="3.30.1730.10">
    <property type="entry name" value="AMP nucleoside phosphorylase, N-terminal domain"/>
    <property type="match status" value="1"/>
</dbReference>
<dbReference type="GO" id="GO:0008714">
    <property type="term" value="F:AMP nucleosidase activity"/>
    <property type="evidence" value="ECO:0007669"/>
    <property type="project" value="UniProtKB-UniRule"/>
</dbReference>
<dbReference type="NCBIfam" id="TIGR01717">
    <property type="entry name" value="AMP-nucleosdse"/>
    <property type="match status" value="1"/>
</dbReference>
<dbReference type="GO" id="GO:0044209">
    <property type="term" value="P:AMP salvage"/>
    <property type="evidence" value="ECO:0007669"/>
    <property type="project" value="InterPro"/>
</dbReference>
<dbReference type="HAMAP" id="MF_01932">
    <property type="entry name" value="AMP_nucleosidase"/>
    <property type="match status" value="1"/>
</dbReference>
<evidence type="ECO:0000259" key="2">
    <source>
        <dbReference type="Pfam" id="PF01048"/>
    </source>
</evidence>
<dbReference type="AlphaFoldDB" id="A0A9X2ANH1"/>
<dbReference type="Proteomes" id="UP001139447">
    <property type="component" value="Unassembled WGS sequence"/>
</dbReference>
<dbReference type="InterPro" id="IPR011271">
    <property type="entry name" value="AMP_nucleosidase"/>
</dbReference>
<accession>A0A9X2ANH1</accession>
<dbReference type="PANTHER" id="PTHR43691">
    <property type="entry name" value="URIDINE PHOSPHORYLASE"/>
    <property type="match status" value="1"/>
</dbReference>
<comment type="caution">
    <text evidence="4">The sequence shown here is derived from an EMBL/GenBank/DDBJ whole genome shotgun (WGS) entry which is preliminary data.</text>
</comment>
<dbReference type="GO" id="GO:0009116">
    <property type="term" value="P:nucleoside metabolic process"/>
    <property type="evidence" value="ECO:0007669"/>
    <property type="project" value="InterPro"/>
</dbReference>
<dbReference type="RefSeq" id="WP_243307776.1">
    <property type="nucleotide sequence ID" value="NZ_JALGBI010000002.1"/>
</dbReference>
<dbReference type="Pfam" id="PF10423">
    <property type="entry name" value="AMNp_N"/>
    <property type="match status" value="1"/>
</dbReference>
<dbReference type="SUPFAM" id="SSF53167">
    <property type="entry name" value="Purine and uridine phosphorylases"/>
    <property type="match status" value="1"/>
</dbReference>
<evidence type="ECO:0000313" key="4">
    <source>
        <dbReference type="EMBL" id="MCJ0764823.1"/>
    </source>
</evidence>
<dbReference type="Pfam" id="PF01048">
    <property type="entry name" value="PNP_UDP_1"/>
    <property type="match status" value="1"/>
</dbReference>
<evidence type="ECO:0000256" key="1">
    <source>
        <dbReference type="HAMAP-Rule" id="MF_01932"/>
    </source>
</evidence>
<dbReference type="GO" id="GO:0005829">
    <property type="term" value="C:cytosol"/>
    <property type="evidence" value="ECO:0007669"/>
    <property type="project" value="TreeGrafter"/>
</dbReference>
<dbReference type="InterPro" id="IPR018953">
    <property type="entry name" value="AMP_nucleoside_Pase_N"/>
</dbReference>
<dbReference type="PANTHER" id="PTHR43691:SF6">
    <property type="entry name" value="AMP NUCLEOSIDASE"/>
    <property type="match status" value="1"/>
</dbReference>
<organism evidence="4 5">
    <name type="scientific">Variovorax terrae</name>
    <dbReference type="NCBI Taxonomy" id="2923278"/>
    <lineage>
        <taxon>Bacteria</taxon>
        <taxon>Pseudomonadati</taxon>
        <taxon>Pseudomonadota</taxon>
        <taxon>Betaproteobacteria</taxon>
        <taxon>Burkholderiales</taxon>
        <taxon>Comamonadaceae</taxon>
        <taxon>Variovorax</taxon>
    </lineage>
</organism>
<keyword evidence="5" id="KW-1185">Reference proteome</keyword>
<keyword evidence="4" id="KW-0326">Glycosidase</keyword>
<dbReference type="InterPro" id="IPR037109">
    <property type="entry name" value="AMP_N_sf"/>
</dbReference>
<dbReference type="CDD" id="cd17762">
    <property type="entry name" value="AMN"/>
    <property type="match status" value="1"/>
</dbReference>
<dbReference type="InterPro" id="IPR035994">
    <property type="entry name" value="Nucleoside_phosphorylase_sf"/>
</dbReference>
<comment type="catalytic activity">
    <reaction evidence="1">
        <text>AMP + H2O = D-ribose 5-phosphate + adenine</text>
        <dbReference type="Rhea" id="RHEA:20129"/>
        <dbReference type="ChEBI" id="CHEBI:15377"/>
        <dbReference type="ChEBI" id="CHEBI:16708"/>
        <dbReference type="ChEBI" id="CHEBI:78346"/>
        <dbReference type="ChEBI" id="CHEBI:456215"/>
        <dbReference type="EC" id="3.2.2.4"/>
    </reaction>
</comment>
<feature type="domain" description="Nucleoside phosphorylase" evidence="2">
    <location>
        <begin position="280"/>
        <end position="444"/>
    </location>
</feature>
<dbReference type="InterPro" id="IPR047039">
    <property type="entry name" value="AMN_phosphorylase"/>
</dbReference>
<dbReference type="NCBIfam" id="NF006142">
    <property type="entry name" value="PRK08292.1"/>
    <property type="match status" value="1"/>
</dbReference>
<reference evidence="4" key="1">
    <citation type="submission" date="2022-03" db="EMBL/GenBank/DDBJ databases">
        <authorList>
            <person name="Woo C.Y."/>
        </authorList>
    </citation>
    <scope>NUCLEOTIDE SEQUENCE</scope>
    <source>
        <strain evidence="4">CYS-02</strain>
    </source>
</reference>
<dbReference type="Gene3D" id="3.40.50.1580">
    <property type="entry name" value="Nucleoside phosphorylase domain"/>
    <property type="match status" value="1"/>
</dbReference>